<comment type="similarity">
    <text evidence="2">Belongs to the bacterial solute-binding protein SsuA/TauA family.</text>
</comment>
<dbReference type="GO" id="GO:0016740">
    <property type="term" value="F:transferase activity"/>
    <property type="evidence" value="ECO:0007669"/>
    <property type="project" value="UniProtKB-KW"/>
</dbReference>
<dbReference type="STRING" id="190721.ACS15_5803"/>
<comment type="subcellular location">
    <subcellularLocation>
        <location evidence="1">Periplasm</location>
    </subcellularLocation>
</comment>
<dbReference type="PANTHER" id="PTHR30024">
    <property type="entry name" value="ALIPHATIC SULFONATES-BINDING PROTEIN-RELATED"/>
    <property type="match status" value="1"/>
</dbReference>
<protein>
    <submittedName>
        <fullName evidence="4">Myristoyl transferase</fullName>
    </submittedName>
</protein>
<dbReference type="InterPro" id="IPR015168">
    <property type="entry name" value="SsuA/THI5"/>
</dbReference>
<organism evidence="4 5">
    <name type="scientific">Ralstonia insidiosa</name>
    <dbReference type="NCBI Taxonomy" id="190721"/>
    <lineage>
        <taxon>Bacteria</taxon>
        <taxon>Pseudomonadati</taxon>
        <taxon>Pseudomonadota</taxon>
        <taxon>Betaproteobacteria</taxon>
        <taxon>Burkholderiales</taxon>
        <taxon>Burkholderiaceae</taxon>
        <taxon>Ralstonia</taxon>
    </lineage>
</organism>
<dbReference type="SMART" id="SM00062">
    <property type="entry name" value="PBPb"/>
    <property type="match status" value="1"/>
</dbReference>
<dbReference type="RefSeq" id="WP_064808984.1">
    <property type="nucleotide sequence ID" value="NZ_CP016023.1"/>
</dbReference>
<dbReference type="OrthoDB" id="9806288at2"/>
<dbReference type="AlphaFoldDB" id="A0A192A6Y9"/>
<dbReference type="PROSITE" id="PS51257">
    <property type="entry name" value="PROKAR_LIPOPROTEIN"/>
    <property type="match status" value="1"/>
</dbReference>
<sequence length="337" mass="36429">MRRWISALLCAAVACAMTAANAAEPEKKDVSLSVGSMILNYMPVPLTQSLGNFQKEGLNVKVENFQAGGSKALQALIAGSTDAVVGFYDHTIHIQAQGKDIVSVALLNITPGIVLAVRPDLDIKSGKDLKGKKIGITAPGSSTDLFARYYAIKNGLQVNDVSYIAVGSGAPGMVALDRKEIDALVNFDPVASLLEKRRAAKFLVDTRTDAGSNAVFGGRYPTATLYVTRDFMTKNPETVQRLVNAFIRTLKWIDASTPEAIADKMPKEQQVGGRDVFVDALRHSKPIFSKDGLMTDADAKVALTVLSSYDEKIRNAKIDLSKTYTNRFVDQALKTVQ</sequence>
<dbReference type="GO" id="GO:0042918">
    <property type="term" value="P:alkanesulfonate transmembrane transport"/>
    <property type="evidence" value="ECO:0007669"/>
    <property type="project" value="TreeGrafter"/>
</dbReference>
<accession>A0A192A6Y9</accession>
<dbReference type="InterPro" id="IPR001638">
    <property type="entry name" value="Solute-binding_3/MltF_N"/>
</dbReference>
<dbReference type="SUPFAM" id="SSF53850">
    <property type="entry name" value="Periplasmic binding protein-like II"/>
    <property type="match status" value="1"/>
</dbReference>
<dbReference type="PANTHER" id="PTHR30024:SF47">
    <property type="entry name" value="TAURINE-BINDING PERIPLASMIC PROTEIN"/>
    <property type="match status" value="1"/>
</dbReference>
<evidence type="ECO:0000313" key="5">
    <source>
        <dbReference type="Proteomes" id="UP000078572"/>
    </source>
</evidence>
<keyword evidence="4" id="KW-0808">Transferase</keyword>
<evidence type="ECO:0000256" key="1">
    <source>
        <dbReference type="ARBA" id="ARBA00004418"/>
    </source>
</evidence>
<name>A0A192A6Y9_9RALS</name>
<evidence type="ECO:0000256" key="2">
    <source>
        <dbReference type="ARBA" id="ARBA00010742"/>
    </source>
</evidence>
<evidence type="ECO:0000313" key="4">
    <source>
        <dbReference type="EMBL" id="ANJ76057.1"/>
    </source>
</evidence>
<dbReference type="Proteomes" id="UP000078572">
    <property type="component" value="Chromosome 2"/>
</dbReference>
<dbReference type="GeneID" id="61529657"/>
<dbReference type="GO" id="GO:0042597">
    <property type="term" value="C:periplasmic space"/>
    <property type="evidence" value="ECO:0007669"/>
    <property type="project" value="UniProtKB-SubCell"/>
</dbReference>
<dbReference type="Pfam" id="PF09084">
    <property type="entry name" value="NMT1"/>
    <property type="match status" value="1"/>
</dbReference>
<gene>
    <name evidence="4" type="ORF">A9Y76_26785</name>
</gene>
<dbReference type="Gene3D" id="3.40.190.10">
    <property type="entry name" value="Periplasmic binding protein-like II"/>
    <property type="match status" value="2"/>
</dbReference>
<evidence type="ECO:0000256" key="3">
    <source>
        <dbReference type="ARBA" id="ARBA00022729"/>
    </source>
</evidence>
<keyword evidence="3" id="KW-0732">Signal</keyword>
<reference evidence="5" key="1">
    <citation type="submission" date="2016-06" db="EMBL/GenBank/DDBJ databases">
        <authorList>
            <person name="Xu Y."/>
            <person name="Nagy A."/>
            <person name="Yan X."/>
            <person name="Kim S.W."/>
            <person name="Haley B."/>
            <person name="Liu N.T."/>
            <person name="Nou X."/>
        </authorList>
    </citation>
    <scope>NUCLEOTIDE SEQUENCE [LARGE SCALE GENOMIC DNA]</scope>
    <source>
        <strain evidence="5">ATCC 49129</strain>
    </source>
</reference>
<proteinExistence type="inferred from homology"/>
<dbReference type="EMBL" id="CP016023">
    <property type="protein sequence ID" value="ANJ76057.1"/>
    <property type="molecule type" value="Genomic_DNA"/>
</dbReference>
<keyword evidence="5" id="KW-1185">Reference proteome</keyword>